<organism evidence="3 4">
    <name type="scientific">Zygosaccharomyces rouxii</name>
    <dbReference type="NCBI Taxonomy" id="4956"/>
    <lineage>
        <taxon>Eukaryota</taxon>
        <taxon>Fungi</taxon>
        <taxon>Dikarya</taxon>
        <taxon>Ascomycota</taxon>
        <taxon>Saccharomycotina</taxon>
        <taxon>Saccharomycetes</taxon>
        <taxon>Saccharomycetales</taxon>
        <taxon>Saccharomycetaceae</taxon>
        <taxon>Zygosaccharomyces</taxon>
    </lineage>
</organism>
<feature type="chain" id="PRO_5012253325" description="ER membrane protein complex subunit 10" evidence="2">
    <location>
        <begin position="16"/>
        <end position="202"/>
    </location>
</feature>
<dbReference type="Proteomes" id="UP000187013">
    <property type="component" value="Unassembled WGS sequence"/>
</dbReference>
<sequence length="202" mass="22732">MKLLATALLASVALCNELKLQLRNIETGIAVPWGLYDYDSVTLDASTLESPKEENNDQGSYCVDAIYDGETIPCFSFLDVESPLHYNLVIDVHDQELKKLSLIHNPEVRGIEPLVRNPVKGPEPPAVKLKKTTKTYQDKKANKEATTAQFSSEDNEDENKTWFQKNWKVLLIGLIVYNVIAVMNKQGEVKQEVEENQKPLGD</sequence>
<dbReference type="GO" id="GO:0045050">
    <property type="term" value="P:protein insertion into ER membrane by stop-transfer membrane-anchor sequence"/>
    <property type="evidence" value="ECO:0007669"/>
    <property type="project" value="EnsemblFungi"/>
</dbReference>
<dbReference type="OrthoDB" id="1894652at2759"/>
<evidence type="ECO:0000313" key="4">
    <source>
        <dbReference type="Proteomes" id="UP000187013"/>
    </source>
</evidence>
<dbReference type="Pfam" id="PF21203">
    <property type="entry name" value="ECM10"/>
    <property type="match status" value="1"/>
</dbReference>
<dbReference type="GO" id="GO:0072546">
    <property type="term" value="C:EMC complex"/>
    <property type="evidence" value="ECO:0007669"/>
    <property type="project" value="EnsemblFungi"/>
</dbReference>
<name>A0A1Q3A6A8_ZYGRO</name>
<reference evidence="3 4" key="1">
    <citation type="submission" date="2016-08" db="EMBL/GenBank/DDBJ databases">
        <title>Draft genome sequence of allopolyploid Zygosaccharomyces rouxii.</title>
        <authorList>
            <person name="Watanabe J."/>
            <person name="Uehara K."/>
            <person name="Mogi Y."/>
            <person name="Tsukioka Y."/>
        </authorList>
    </citation>
    <scope>NUCLEOTIDE SEQUENCE [LARGE SCALE GENOMIC DNA]</scope>
    <source>
        <strain evidence="3 4">NBRC 110957</strain>
    </source>
</reference>
<dbReference type="AlphaFoldDB" id="A0A1Q3A6A8"/>
<accession>A0A1Q3A6A8</accession>
<dbReference type="EMBL" id="BDGX01000030">
    <property type="protein sequence ID" value="GAV51110.1"/>
    <property type="molecule type" value="Genomic_DNA"/>
</dbReference>
<proteinExistence type="predicted"/>
<dbReference type="GO" id="GO:0032977">
    <property type="term" value="F:membrane insertase activity"/>
    <property type="evidence" value="ECO:0007669"/>
    <property type="project" value="EnsemblFungi"/>
</dbReference>
<feature type="region of interest" description="Disordered" evidence="1">
    <location>
        <begin position="132"/>
        <end position="157"/>
    </location>
</feature>
<evidence type="ECO:0000313" key="3">
    <source>
        <dbReference type="EMBL" id="GAV51110.1"/>
    </source>
</evidence>
<evidence type="ECO:0000256" key="2">
    <source>
        <dbReference type="SAM" id="SignalP"/>
    </source>
</evidence>
<dbReference type="eggNOG" id="ENOG502S1Z2">
    <property type="taxonomic scope" value="Eukaryota"/>
</dbReference>
<protein>
    <recommendedName>
        <fullName evidence="5">ER membrane protein complex subunit 10</fullName>
    </recommendedName>
</protein>
<feature type="signal peptide" evidence="2">
    <location>
        <begin position="1"/>
        <end position="15"/>
    </location>
</feature>
<dbReference type="OMA" id="SFIQKNW"/>
<evidence type="ECO:0008006" key="5">
    <source>
        <dbReference type="Google" id="ProtNLM"/>
    </source>
</evidence>
<evidence type="ECO:0000256" key="1">
    <source>
        <dbReference type="SAM" id="MobiDB-lite"/>
    </source>
</evidence>
<comment type="caution">
    <text evidence="3">The sequence shown here is derived from an EMBL/GenBank/DDBJ whole genome shotgun (WGS) entry which is preliminary data.</text>
</comment>
<gene>
    <name evidence="3" type="ORF">ZYGR_0AD02930</name>
</gene>
<keyword evidence="2" id="KW-0732">Signal</keyword>